<dbReference type="EMBL" id="HQ414548">
    <property type="protein sequence ID" value="AEB54628.1"/>
    <property type="molecule type" value="mRNA"/>
</dbReference>
<dbReference type="GO" id="GO:0006612">
    <property type="term" value="P:protein targeting to membrane"/>
    <property type="evidence" value="ECO:0007669"/>
    <property type="project" value="UniProtKB-UniRule"/>
</dbReference>
<accession>F5A6C2</accession>
<name>F5A6C2_PROCL</name>
<dbReference type="GO" id="GO:0007268">
    <property type="term" value="P:chemical synaptic transmission"/>
    <property type="evidence" value="ECO:0007669"/>
    <property type="project" value="TreeGrafter"/>
</dbReference>
<comment type="similarity">
    <text evidence="1">Belongs to the SEC8 family.</text>
</comment>
<comment type="function">
    <text evidence="1">Component of the exocyst complex involved in the docking of exocytic vesicles with fusion sites on the plasma membrane.</text>
</comment>
<proteinExistence type="evidence at transcript level"/>
<keyword evidence="1" id="KW-0653">Protein transport</keyword>
<dbReference type="PANTHER" id="PTHR14146">
    <property type="entry name" value="EXOCYST COMPLEX COMPONENT 4"/>
    <property type="match status" value="1"/>
</dbReference>
<dbReference type="GO" id="GO:0006893">
    <property type="term" value="P:Golgi to plasma membrane transport"/>
    <property type="evidence" value="ECO:0007669"/>
    <property type="project" value="TreeGrafter"/>
</dbReference>
<dbReference type="InterPro" id="IPR039682">
    <property type="entry name" value="Sec8/EXOC4"/>
</dbReference>
<keyword evidence="1" id="KW-0813">Transport</keyword>
<dbReference type="OrthoDB" id="272977at2759"/>
<dbReference type="AlphaFoldDB" id="F5A6C2"/>
<dbReference type="PANTHER" id="PTHR14146:SF0">
    <property type="entry name" value="EXOCYST COMPLEX COMPONENT 4"/>
    <property type="match status" value="1"/>
</dbReference>
<dbReference type="GO" id="GO:0000145">
    <property type="term" value="C:exocyst"/>
    <property type="evidence" value="ECO:0007669"/>
    <property type="project" value="UniProtKB-UniRule"/>
</dbReference>
<keyword evidence="1" id="KW-0268">Exocytosis</keyword>
<dbReference type="GO" id="GO:0090522">
    <property type="term" value="P:vesicle tethering involved in exocytosis"/>
    <property type="evidence" value="ECO:0007669"/>
    <property type="project" value="UniProtKB-UniRule"/>
</dbReference>
<organism evidence="2">
    <name type="scientific">Procambarus clarkii</name>
    <name type="common">Red swamp crayfish</name>
    <dbReference type="NCBI Taxonomy" id="6728"/>
    <lineage>
        <taxon>Eukaryota</taxon>
        <taxon>Metazoa</taxon>
        <taxon>Ecdysozoa</taxon>
        <taxon>Arthropoda</taxon>
        <taxon>Crustacea</taxon>
        <taxon>Multicrustacea</taxon>
        <taxon>Malacostraca</taxon>
        <taxon>Eumalacostraca</taxon>
        <taxon>Eucarida</taxon>
        <taxon>Decapoda</taxon>
        <taxon>Pleocyemata</taxon>
        <taxon>Astacidea</taxon>
        <taxon>Astacoidea</taxon>
        <taxon>Cambaridae</taxon>
        <taxon>Procambarus</taxon>
    </lineage>
</organism>
<reference evidence="2" key="1">
    <citation type="submission" date="2010-10" db="EMBL/GenBank/DDBJ databases">
        <title>Molecular cloning of 47 genes in the red swamp crayfish, Procambarus clarkii.</title>
        <authorList>
            <person name="Dong Z."/>
            <person name="Zhao Q."/>
        </authorList>
    </citation>
    <scope>NUCLEOTIDE SEQUENCE</scope>
</reference>
<evidence type="ECO:0000256" key="1">
    <source>
        <dbReference type="RuleBase" id="RU367079"/>
    </source>
</evidence>
<dbReference type="GO" id="GO:0045202">
    <property type="term" value="C:synapse"/>
    <property type="evidence" value="ECO:0007669"/>
    <property type="project" value="TreeGrafter"/>
</dbReference>
<sequence>MCRNIFSIQQQLTNITMTRELALDQARQYYEMMYHSPDEILNAIMNRGKQFSELEYVNALQLLHRSSPGHSQELLLTSLQRLSEILGDIGVTV</sequence>
<dbReference type="GO" id="GO:0015031">
    <property type="term" value="P:protein transport"/>
    <property type="evidence" value="ECO:0007669"/>
    <property type="project" value="UniProtKB-KW"/>
</dbReference>
<evidence type="ECO:0000313" key="2">
    <source>
        <dbReference type="EMBL" id="AEB54628.1"/>
    </source>
</evidence>
<dbReference type="GO" id="GO:0032584">
    <property type="term" value="C:growth cone membrane"/>
    <property type="evidence" value="ECO:0007669"/>
    <property type="project" value="TreeGrafter"/>
</dbReference>
<protein>
    <recommendedName>
        <fullName evidence="1">Exocyst complex component Sec8</fullName>
    </recommendedName>
</protein>